<accession>A0A495PY27</accession>
<keyword evidence="3" id="KW-1003">Cell membrane</keyword>
<dbReference type="OrthoDB" id="6538282at2"/>
<evidence type="ECO:0000313" key="9">
    <source>
        <dbReference type="EMBL" id="RKS53769.1"/>
    </source>
</evidence>
<dbReference type="RefSeq" id="WP_121345844.1">
    <property type="nucleotide sequence ID" value="NZ_RBLG01000002.1"/>
</dbReference>
<dbReference type="AlphaFoldDB" id="A0A495PY27"/>
<comment type="similarity">
    <text evidence="2">Belongs to the UPF0702 family.</text>
</comment>
<feature type="transmembrane region" description="Helical" evidence="7">
    <location>
        <begin position="20"/>
        <end position="41"/>
    </location>
</feature>
<evidence type="ECO:0000313" key="10">
    <source>
        <dbReference type="Proteomes" id="UP000276282"/>
    </source>
</evidence>
<keyword evidence="5 7" id="KW-1133">Transmembrane helix</keyword>
<dbReference type="GO" id="GO:0005886">
    <property type="term" value="C:plasma membrane"/>
    <property type="evidence" value="ECO:0007669"/>
    <property type="project" value="UniProtKB-SubCell"/>
</dbReference>
<evidence type="ECO:0000256" key="7">
    <source>
        <dbReference type="SAM" id="Phobius"/>
    </source>
</evidence>
<protein>
    <submittedName>
        <fullName evidence="9">Uncharacterized membrane protein YcaP (DUF421 family)</fullName>
    </submittedName>
</protein>
<feature type="transmembrane region" description="Helical" evidence="7">
    <location>
        <begin position="78"/>
        <end position="95"/>
    </location>
</feature>
<evidence type="ECO:0000256" key="3">
    <source>
        <dbReference type="ARBA" id="ARBA00022475"/>
    </source>
</evidence>
<evidence type="ECO:0000256" key="4">
    <source>
        <dbReference type="ARBA" id="ARBA00022692"/>
    </source>
</evidence>
<dbReference type="PANTHER" id="PTHR34582:SF6">
    <property type="entry name" value="UPF0702 TRANSMEMBRANE PROTEIN YCAP"/>
    <property type="match status" value="1"/>
</dbReference>
<evidence type="ECO:0000256" key="1">
    <source>
        <dbReference type="ARBA" id="ARBA00004651"/>
    </source>
</evidence>
<dbReference type="Pfam" id="PF04239">
    <property type="entry name" value="DUF421"/>
    <property type="match status" value="1"/>
</dbReference>
<comment type="caution">
    <text evidence="9">The sequence shown here is derived from an EMBL/GenBank/DDBJ whole genome shotgun (WGS) entry which is preliminary data.</text>
</comment>
<reference evidence="9 10" key="1">
    <citation type="submission" date="2018-10" db="EMBL/GenBank/DDBJ databases">
        <title>Genomic Encyclopedia of Archaeal and Bacterial Type Strains, Phase II (KMG-II): from individual species to whole genera.</title>
        <authorList>
            <person name="Goeker M."/>
        </authorList>
    </citation>
    <scope>NUCLEOTIDE SEQUENCE [LARGE SCALE GENOMIC DNA]</scope>
    <source>
        <strain evidence="9 10">DSM 19839</strain>
    </source>
</reference>
<dbReference type="PANTHER" id="PTHR34582">
    <property type="entry name" value="UPF0702 TRANSMEMBRANE PROTEIN YCAP"/>
    <property type="match status" value="1"/>
</dbReference>
<comment type="subcellular location">
    <subcellularLocation>
        <location evidence="1">Cell membrane</location>
        <topology evidence="1">Multi-pass membrane protein</topology>
    </subcellularLocation>
</comment>
<dbReference type="Proteomes" id="UP000276282">
    <property type="component" value="Unassembled WGS sequence"/>
</dbReference>
<evidence type="ECO:0000256" key="2">
    <source>
        <dbReference type="ARBA" id="ARBA00006448"/>
    </source>
</evidence>
<sequence>MEKIKPFDWYRIFLGRENDALFLLEIGFRVAFIYLFAVLILRFMGKRGNRSLSMFENVLIIALGSAIGDSMFYPKVPLMYACLVILIIVGISRLIQYLQVKIKRLNTFLDGKPIILIKNGELQSAGLKDSRVREEELYGMLRVQGIRDLGAVECAFLERSGELSVFKFEADKKGSKLNLIQEVLGDNS</sequence>
<feature type="domain" description="YetF C-terminal" evidence="8">
    <location>
        <begin position="101"/>
        <end position="181"/>
    </location>
</feature>
<gene>
    <name evidence="9" type="ORF">BC962_2024</name>
</gene>
<keyword evidence="10" id="KW-1185">Reference proteome</keyword>
<dbReference type="InterPro" id="IPR023090">
    <property type="entry name" value="UPF0702_alpha/beta_dom_sf"/>
</dbReference>
<dbReference type="Gene3D" id="3.30.240.20">
    <property type="entry name" value="bsu07140 like domains"/>
    <property type="match status" value="1"/>
</dbReference>
<dbReference type="EMBL" id="RBLG01000002">
    <property type="protein sequence ID" value="RKS53769.1"/>
    <property type="molecule type" value="Genomic_DNA"/>
</dbReference>
<proteinExistence type="inferred from homology"/>
<name>A0A495PY27_9FLAO</name>
<evidence type="ECO:0000256" key="6">
    <source>
        <dbReference type="ARBA" id="ARBA00023136"/>
    </source>
</evidence>
<keyword evidence="6 7" id="KW-0472">Membrane</keyword>
<evidence type="ECO:0000259" key="8">
    <source>
        <dbReference type="Pfam" id="PF04239"/>
    </source>
</evidence>
<organism evidence="9 10">
    <name type="scientific">Gillisia mitskevichiae</name>
    <dbReference type="NCBI Taxonomy" id="270921"/>
    <lineage>
        <taxon>Bacteria</taxon>
        <taxon>Pseudomonadati</taxon>
        <taxon>Bacteroidota</taxon>
        <taxon>Flavobacteriia</taxon>
        <taxon>Flavobacteriales</taxon>
        <taxon>Flavobacteriaceae</taxon>
        <taxon>Gillisia</taxon>
    </lineage>
</organism>
<dbReference type="InterPro" id="IPR007353">
    <property type="entry name" value="DUF421"/>
</dbReference>
<keyword evidence="4 7" id="KW-0812">Transmembrane</keyword>
<evidence type="ECO:0000256" key="5">
    <source>
        <dbReference type="ARBA" id="ARBA00022989"/>
    </source>
</evidence>